<dbReference type="Proteomes" id="UP001596972">
    <property type="component" value="Unassembled WGS sequence"/>
</dbReference>
<evidence type="ECO:0000313" key="4">
    <source>
        <dbReference type="Proteomes" id="UP001596972"/>
    </source>
</evidence>
<gene>
    <name evidence="3" type="ORF">ACFQ11_11845</name>
</gene>
<evidence type="ECO:0000259" key="2">
    <source>
        <dbReference type="Pfam" id="PF13360"/>
    </source>
</evidence>
<feature type="non-terminal residue" evidence="3">
    <location>
        <position position="1"/>
    </location>
</feature>
<evidence type="ECO:0000256" key="1">
    <source>
        <dbReference type="SAM" id="MobiDB-lite"/>
    </source>
</evidence>
<dbReference type="PANTHER" id="PTHR34512:SF30">
    <property type="entry name" value="OUTER MEMBRANE PROTEIN ASSEMBLY FACTOR BAMB"/>
    <property type="match status" value="1"/>
</dbReference>
<dbReference type="InterPro" id="IPR015943">
    <property type="entry name" value="WD40/YVTN_repeat-like_dom_sf"/>
</dbReference>
<reference evidence="4" key="1">
    <citation type="journal article" date="2019" name="Int. J. Syst. Evol. Microbiol.">
        <title>The Global Catalogue of Microorganisms (GCM) 10K type strain sequencing project: providing services to taxonomists for standard genome sequencing and annotation.</title>
        <authorList>
            <consortium name="The Broad Institute Genomics Platform"/>
            <consortium name="The Broad Institute Genome Sequencing Center for Infectious Disease"/>
            <person name="Wu L."/>
            <person name="Ma J."/>
        </authorList>
    </citation>
    <scope>NUCLEOTIDE SEQUENCE [LARGE SCALE GENOMIC DNA]</scope>
    <source>
        <strain evidence="4">JCM 31202</strain>
    </source>
</reference>
<dbReference type="RefSeq" id="WP_378298208.1">
    <property type="nucleotide sequence ID" value="NZ_JBHTJA010000016.1"/>
</dbReference>
<evidence type="ECO:0000313" key="3">
    <source>
        <dbReference type="EMBL" id="MFD0901087.1"/>
    </source>
</evidence>
<feature type="domain" description="Pyrrolo-quinoline quinone repeat" evidence="2">
    <location>
        <begin position="225"/>
        <end position="347"/>
    </location>
</feature>
<accession>A0ABW3EPA1</accession>
<dbReference type="Pfam" id="PF13360">
    <property type="entry name" value="PQQ_2"/>
    <property type="match status" value="3"/>
</dbReference>
<organism evidence="3 4">
    <name type="scientific">Actinomadura sediminis</name>
    <dbReference type="NCBI Taxonomy" id="1038904"/>
    <lineage>
        <taxon>Bacteria</taxon>
        <taxon>Bacillati</taxon>
        <taxon>Actinomycetota</taxon>
        <taxon>Actinomycetes</taxon>
        <taxon>Streptosporangiales</taxon>
        <taxon>Thermomonosporaceae</taxon>
        <taxon>Actinomadura</taxon>
    </lineage>
</organism>
<sequence>VPLVRGAADDVGAAGGGAGAAAPERPAGPPPEGAPGWRRAFTGKDLGLDVAGGLLLVNASGSTDESVDNDVRALDPRDGTVVWERTGTVARTGKDTARDDVYLTDVKGERVRAVRASSGRTRWTYDFVDDFEYFEGPGDLTASGPVVCFRISRHGRDPAEQIGALGRDDGRRRWTSEPMEDLHAVTAGGGLVVAATATSLAALDVSTGKRRWRRAMEYGDHLIAGRDTVYACDRLGTLHALRAADGGTAWTHRNAAAWTARLGGGRVYLEGADGEVLALDAATGRTAWSRRVARLEDVPRAQSTAFRLAGGILYAACSDGTLYALDAADGRVRWIYAAEEIRRGAPASVAGLVHVATADGHVRAIVPPDSPGG</sequence>
<feature type="region of interest" description="Disordered" evidence="1">
    <location>
        <begin position="1"/>
        <end position="37"/>
    </location>
</feature>
<keyword evidence="4" id="KW-1185">Reference proteome</keyword>
<feature type="compositionally biased region" description="Low complexity" evidence="1">
    <location>
        <begin position="1"/>
        <end position="12"/>
    </location>
</feature>
<feature type="domain" description="Pyrrolo-quinoline quinone repeat" evidence="2">
    <location>
        <begin position="160"/>
        <end position="216"/>
    </location>
</feature>
<comment type="caution">
    <text evidence="3">The sequence shown here is derived from an EMBL/GenBank/DDBJ whole genome shotgun (WGS) entry which is preliminary data.</text>
</comment>
<proteinExistence type="predicted"/>
<feature type="domain" description="Pyrrolo-quinoline quinone repeat" evidence="2">
    <location>
        <begin position="32"/>
        <end position="125"/>
    </location>
</feature>
<dbReference type="PANTHER" id="PTHR34512">
    <property type="entry name" value="CELL SURFACE PROTEIN"/>
    <property type="match status" value="1"/>
</dbReference>
<dbReference type="InterPro" id="IPR011047">
    <property type="entry name" value="Quinoprotein_ADH-like_sf"/>
</dbReference>
<dbReference type="EMBL" id="JBHTJA010000016">
    <property type="protein sequence ID" value="MFD0901087.1"/>
    <property type="molecule type" value="Genomic_DNA"/>
</dbReference>
<dbReference type="InterPro" id="IPR018391">
    <property type="entry name" value="PQQ_b-propeller_rpt"/>
</dbReference>
<name>A0ABW3EPA1_9ACTN</name>
<dbReference type="Gene3D" id="2.130.10.10">
    <property type="entry name" value="YVTN repeat-like/Quinoprotein amine dehydrogenase"/>
    <property type="match status" value="2"/>
</dbReference>
<dbReference type="InterPro" id="IPR002372">
    <property type="entry name" value="PQQ_rpt_dom"/>
</dbReference>
<dbReference type="SMART" id="SM00564">
    <property type="entry name" value="PQQ"/>
    <property type="match status" value="5"/>
</dbReference>
<dbReference type="SUPFAM" id="SSF50998">
    <property type="entry name" value="Quinoprotein alcohol dehydrogenase-like"/>
    <property type="match status" value="2"/>
</dbReference>
<protein>
    <submittedName>
        <fullName evidence="3">PQQ-binding-like beta-propeller repeat protein</fullName>
    </submittedName>
</protein>